<evidence type="ECO:0000313" key="3">
    <source>
        <dbReference type="Proteomes" id="UP000028194"/>
    </source>
</evidence>
<feature type="transmembrane region" description="Helical" evidence="1">
    <location>
        <begin position="7"/>
        <end position="30"/>
    </location>
</feature>
<accession>A0A075MS26</accession>
<dbReference type="AlphaFoldDB" id="A0A075MS26"/>
<keyword evidence="1" id="KW-0472">Membrane</keyword>
<sequence length="69" mass="7371">MFKIMSLIVGGIVLMAVGVYVLSTASIQFPSIQWPQIQWPDVNWVIVGWVVIVGGLVSAGTGVIASRLT</sequence>
<dbReference type="EMBL" id="CP007174">
    <property type="protein sequence ID" value="AIF82204.1"/>
    <property type="molecule type" value="Genomic_DNA"/>
</dbReference>
<keyword evidence="1" id="KW-0812">Transmembrane</keyword>
<reference evidence="2 3" key="1">
    <citation type="journal article" date="2014" name="PLoS ONE">
        <title>Genome Sequence of Candidatus Nitrososphaera evergladensis from Group I.1b Enriched from Everglades Soil Reveals Novel Genomic Features of the Ammonia-Oxidizing Archaea.</title>
        <authorList>
            <person name="Zhalnina K.V."/>
            <person name="Dias R."/>
            <person name="Leonard M.T."/>
            <person name="Dorr de Quadros P."/>
            <person name="Camargo F.A."/>
            <person name="Drew J.C."/>
            <person name="Farmerie W.G."/>
            <person name="Daroub S.H."/>
            <person name="Triplett E.W."/>
        </authorList>
    </citation>
    <scope>NUCLEOTIDE SEQUENCE [LARGE SCALE GENOMIC DNA]</scope>
    <source>
        <strain evidence="2 3">SR1</strain>
    </source>
</reference>
<feature type="transmembrane region" description="Helical" evidence="1">
    <location>
        <begin position="42"/>
        <end position="65"/>
    </location>
</feature>
<dbReference type="KEGG" id="nev:NTE_00122"/>
<proteinExistence type="predicted"/>
<dbReference type="Proteomes" id="UP000028194">
    <property type="component" value="Chromosome"/>
</dbReference>
<organism evidence="2 3">
    <name type="scientific">Candidatus Nitrososphaera evergladensis SR1</name>
    <dbReference type="NCBI Taxonomy" id="1459636"/>
    <lineage>
        <taxon>Archaea</taxon>
        <taxon>Nitrososphaerota</taxon>
        <taxon>Nitrososphaeria</taxon>
        <taxon>Nitrososphaerales</taxon>
        <taxon>Nitrososphaeraceae</taxon>
        <taxon>Nitrososphaera</taxon>
    </lineage>
</organism>
<name>A0A075MS26_9ARCH</name>
<gene>
    <name evidence="2" type="ORF">NTE_00122</name>
</gene>
<dbReference type="HOGENOM" id="CLU_203622_0_0_2"/>
<keyword evidence="3" id="KW-1185">Reference proteome</keyword>
<evidence type="ECO:0000256" key="1">
    <source>
        <dbReference type="SAM" id="Phobius"/>
    </source>
</evidence>
<protein>
    <submittedName>
        <fullName evidence="2">Uncharacterized protein</fullName>
    </submittedName>
</protein>
<keyword evidence="1" id="KW-1133">Transmembrane helix</keyword>
<evidence type="ECO:0000313" key="2">
    <source>
        <dbReference type="EMBL" id="AIF82204.1"/>
    </source>
</evidence>